<feature type="transmembrane region" description="Helical" evidence="1">
    <location>
        <begin position="285"/>
        <end position="306"/>
    </location>
</feature>
<dbReference type="EMBL" id="JTDE01005313">
    <property type="protein sequence ID" value="KAF7250149.1"/>
    <property type="molecule type" value="Genomic_DNA"/>
</dbReference>
<dbReference type="GO" id="GO:0019236">
    <property type="term" value="P:response to pheromone"/>
    <property type="evidence" value="ECO:0007669"/>
    <property type="project" value="InterPro"/>
</dbReference>
<dbReference type="Pfam" id="PF10192">
    <property type="entry name" value="GPR180-TMEM145_TM"/>
    <property type="match status" value="2"/>
</dbReference>
<dbReference type="OrthoDB" id="45670at2759"/>
<protein>
    <recommendedName>
        <fullName evidence="3">GPR180/TMEM145 transmembrane domain-containing protein</fullName>
    </recommendedName>
</protein>
<feature type="transmembrane region" description="Helical" evidence="1">
    <location>
        <begin position="256"/>
        <end position="273"/>
    </location>
</feature>
<gene>
    <name evidence="4" type="ORF">EG68_09238</name>
</gene>
<name>A0A8S9YQN5_9TREM</name>
<evidence type="ECO:0000256" key="2">
    <source>
        <dbReference type="SAM" id="SignalP"/>
    </source>
</evidence>
<accession>A0A8S9YQN5</accession>
<keyword evidence="5" id="KW-1185">Reference proteome</keyword>
<dbReference type="AlphaFoldDB" id="A0A8S9YQN5"/>
<comment type="caution">
    <text evidence="4">The sequence shown here is derived from an EMBL/GenBank/DDBJ whole genome shotgun (WGS) entry which is preliminary data.</text>
</comment>
<sequence>SSIFVLPSTLWYLFFALCSIPIDALHLEGYWKPHQQYLFLAKFGFQRTRVDELVASRGYIYGNVKVIGDDQIGLNGTTLATLVLVDSEFIIGLYGNATEPVGPQNVSGLSLTESAWLIETERCRRMFAMIDAIAWHRTCAPNGQMDLLRAVPCPGSHLCAEEDNADRVIGRSQFTYTVQDLRQPRYWYLSLVACRRNPITCEWETTSVVRPGSPNPNLVATTLSYSVWFVNGAPHLQGFNQFEHQFSFEAHDTAEIFLVFLVLYLILVALVHIQLSSHCVVHARLFLVFIWLSILGTLLTTIHLGVFSFDGRGLGHMFQFGTLVSEWADSLFLVLLLSTAEMGFTPEHFECNSLQSLFARASPTGRKRSGSNGSDKPYAYHRLAVYKKQWHPTQDNEPTGSFDPARIVEQNSKEANLAWPFLTCLGTLFLSVKTTLYVWASFDQDPVIDFYVWNTVPGCILLAVRFGVAFWFLAILRRRQLDVNAGISDDDLSTPDYLGPGIDLVHFAAGFLLWMFVLPLVVFVAETSVSSLWRYKTIISIRLSADYVAACVYAYLLFRCCKFFRAQPNV</sequence>
<feature type="signal peptide" evidence="2">
    <location>
        <begin position="1"/>
        <end position="24"/>
    </location>
</feature>
<dbReference type="PANTHER" id="PTHR23252:SF43">
    <property type="entry name" value="INTIMAL THICKNESS RELATED RECEPTOR IRP DOMAIN-CONTAINING PROTEIN"/>
    <property type="match status" value="1"/>
</dbReference>
<keyword evidence="1" id="KW-0472">Membrane</keyword>
<organism evidence="4 5">
    <name type="scientific">Paragonimus skrjabini miyazakii</name>
    <dbReference type="NCBI Taxonomy" id="59628"/>
    <lineage>
        <taxon>Eukaryota</taxon>
        <taxon>Metazoa</taxon>
        <taxon>Spiralia</taxon>
        <taxon>Lophotrochozoa</taxon>
        <taxon>Platyhelminthes</taxon>
        <taxon>Trematoda</taxon>
        <taxon>Digenea</taxon>
        <taxon>Plagiorchiida</taxon>
        <taxon>Troglotremata</taxon>
        <taxon>Troglotrematidae</taxon>
        <taxon>Paragonimus</taxon>
    </lineage>
</organism>
<reference evidence="4" key="1">
    <citation type="submission" date="2019-07" db="EMBL/GenBank/DDBJ databases">
        <title>Annotation for the trematode Paragonimus miyazaki's.</title>
        <authorList>
            <person name="Choi Y.-J."/>
        </authorList>
    </citation>
    <scope>NUCLEOTIDE SEQUENCE</scope>
    <source>
        <strain evidence="4">Japan</strain>
    </source>
</reference>
<feature type="transmembrane region" description="Helical" evidence="1">
    <location>
        <begin position="451"/>
        <end position="476"/>
    </location>
</feature>
<dbReference type="Proteomes" id="UP000822476">
    <property type="component" value="Unassembled WGS sequence"/>
</dbReference>
<proteinExistence type="predicted"/>
<evidence type="ECO:0000256" key="1">
    <source>
        <dbReference type="SAM" id="Phobius"/>
    </source>
</evidence>
<dbReference type="PANTHER" id="PTHR23252">
    <property type="entry name" value="INTIMAL THICKNESS RECEPTOR-RELATED"/>
    <property type="match status" value="1"/>
</dbReference>
<feature type="transmembrane region" description="Helical" evidence="1">
    <location>
        <begin position="504"/>
        <end position="525"/>
    </location>
</feature>
<feature type="non-terminal residue" evidence="4">
    <location>
        <position position="1"/>
    </location>
</feature>
<evidence type="ECO:0000259" key="3">
    <source>
        <dbReference type="Pfam" id="PF10192"/>
    </source>
</evidence>
<evidence type="ECO:0000313" key="5">
    <source>
        <dbReference type="Proteomes" id="UP000822476"/>
    </source>
</evidence>
<feature type="transmembrane region" description="Helical" evidence="1">
    <location>
        <begin position="417"/>
        <end position="439"/>
    </location>
</feature>
<keyword evidence="1" id="KW-1133">Transmembrane helix</keyword>
<keyword evidence="2" id="KW-0732">Signal</keyword>
<dbReference type="InterPro" id="IPR047831">
    <property type="entry name" value="GPR180/TMEM145"/>
</dbReference>
<feature type="chain" id="PRO_5035793912" description="GPR180/TMEM145 transmembrane domain-containing protein" evidence="2">
    <location>
        <begin position="25"/>
        <end position="570"/>
    </location>
</feature>
<feature type="domain" description="GPR180/TMEM145 transmembrane" evidence="3">
    <location>
        <begin position="504"/>
        <end position="552"/>
    </location>
</feature>
<feature type="transmembrane region" description="Helical" evidence="1">
    <location>
        <begin position="537"/>
        <end position="558"/>
    </location>
</feature>
<feature type="domain" description="GPR180/TMEM145 transmembrane" evidence="3">
    <location>
        <begin position="417"/>
        <end position="476"/>
    </location>
</feature>
<feature type="transmembrane region" description="Helical" evidence="1">
    <location>
        <begin position="318"/>
        <end position="337"/>
    </location>
</feature>
<keyword evidence="1" id="KW-0812">Transmembrane</keyword>
<dbReference type="InterPro" id="IPR019336">
    <property type="entry name" value="GPR180/TMEM145_TM"/>
</dbReference>
<dbReference type="GO" id="GO:0007186">
    <property type="term" value="P:G protein-coupled receptor signaling pathway"/>
    <property type="evidence" value="ECO:0007669"/>
    <property type="project" value="InterPro"/>
</dbReference>
<evidence type="ECO:0000313" key="4">
    <source>
        <dbReference type="EMBL" id="KAF7250149.1"/>
    </source>
</evidence>